<protein>
    <recommendedName>
        <fullName evidence="2">Glycosyltransferase</fullName>
    </recommendedName>
</protein>
<proteinExistence type="predicted"/>
<organism evidence="1">
    <name type="scientific">uncultured Solirubrobacteraceae bacterium</name>
    <dbReference type="NCBI Taxonomy" id="1162706"/>
    <lineage>
        <taxon>Bacteria</taxon>
        <taxon>Bacillati</taxon>
        <taxon>Actinomycetota</taxon>
        <taxon>Thermoleophilia</taxon>
        <taxon>Solirubrobacterales</taxon>
        <taxon>Solirubrobacteraceae</taxon>
        <taxon>environmental samples</taxon>
    </lineage>
</organism>
<evidence type="ECO:0008006" key="2">
    <source>
        <dbReference type="Google" id="ProtNLM"/>
    </source>
</evidence>
<name>A0A6J4SRL5_9ACTN</name>
<dbReference type="AlphaFoldDB" id="A0A6J4SRL5"/>
<gene>
    <name evidence="1" type="ORF">AVDCRST_MAG30-2054</name>
</gene>
<dbReference type="EMBL" id="CADCVS010000270">
    <property type="protein sequence ID" value="CAA9503384.1"/>
    <property type="molecule type" value="Genomic_DNA"/>
</dbReference>
<evidence type="ECO:0000313" key="1">
    <source>
        <dbReference type="EMBL" id="CAA9503384.1"/>
    </source>
</evidence>
<feature type="non-terminal residue" evidence="1">
    <location>
        <position position="1"/>
    </location>
</feature>
<accession>A0A6J4SRL5</accession>
<dbReference type="Gene3D" id="3.40.50.2000">
    <property type="entry name" value="Glycogen Phosphorylase B"/>
    <property type="match status" value="2"/>
</dbReference>
<sequence>DGGALPEVVGDAGLVVAPAAEAIRDGLARVLRDPELAAELRRRGLARAAPLTWAATADGWLASLRRAAGGA</sequence>
<reference evidence="1" key="1">
    <citation type="submission" date="2020-02" db="EMBL/GenBank/DDBJ databases">
        <authorList>
            <person name="Meier V. D."/>
        </authorList>
    </citation>
    <scope>NUCLEOTIDE SEQUENCE</scope>
    <source>
        <strain evidence="1">AVDCRST_MAG30</strain>
    </source>
</reference>
<dbReference type="SUPFAM" id="SSF53756">
    <property type="entry name" value="UDP-Glycosyltransferase/glycogen phosphorylase"/>
    <property type="match status" value="1"/>
</dbReference>